<dbReference type="PANTHER" id="PTHR42742:SF3">
    <property type="entry name" value="FRUCTOKINASE"/>
    <property type="match status" value="1"/>
</dbReference>
<comment type="cofactor">
    <cofactor evidence="1">
        <name>Mg(2+)</name>
        <dbReference type="ChEBI" id="CHEBI:18420"/>
    </cofactor>
</comment>
<dbReference type="AlphaFoldDB" id="G5GI01"/>
<evidence type="ECO:0000256" key="11">
    <source>
        <dbReference type="ARBA" id="ARBA00038887"/>
    </source>
</evidence>
<evidence type="ECO:0000256" key="7">
    <source>
        <dbReference type="ARBA" id="ARBA00022833"/>
    </source>
</evidence>
<sequence>MVIGALEVGGTKMVCAIGDENGIIKEQISIPTVSPEKTFPEIKEYFNDKNIEALGIGCFGQIDLNRDSKTYGYITETPKIPWRNCDIVGEFKRSFNIPVGFDTDVNASLLGEATWGAARGIKNALYMTIGTGIGIGVLAEGSLVHGMLHPEAGHILLRQHPDDNFKGICPYHKNCFEGLACGPAVESRWGVKGADLAGNDSVWELEAYYIAQALYDYILVLSPEIIILGGGIMKQEKLFGLIHRKLEIFNGSYLLTGEFKNLNGYIVPAALKGDQGIMGAIKLAINEMGI</sequence>
<keyword evidence="10" id="KW-0119">Carbohydrate metabolism</keyword>
<dbReference type="Proteomes" id="UP000003011">
    <property type="component" value="Unassembled WGS sequence"/>
</dbReference>
<comment type="similarity">
    <text evidence="2">Belongs to the ROK (NagC/XylR) family.</text>
</comment>
<keyword evidence="7" id="KW-0862">Zinc</keyword>
<dbReference type="FunFam" id="3.30.420.40:FF:000136">
    <property type="entry name" value="Putative fructokinase"/>
    <property type="match status" value="1"/>
</dbReference>
<comment type="caution">
    <text evidence="13">The sequence shown here is derived from an EMBL/GenBank/DDBJ whole genome shotgun (WGS) entry which is preliminary data.</text>
</comment>
<proteinExistence type="inferred from homology"/>
<evidence type="ECO:0000256" key="9">
    <source>
        <dbReference type="ARBA" id="ARBA00022842"/>
    </source>
</evidence>
<evidence type="ECO:0000256" key="12">
    <source>
        <dbReference type="ARBA" id="ARBA00048451"/>
    </source>
</evidence>
<dbReference type="HOGENOM" id="CLU_036604_3_0_9"/>
<dbReference type="RefSeq" id="WP_005540640.1">
    <property type="nucleotide sequence ID" value="NZ_JH378832.1"/>
</dbReference>
<evidence type="ECO:0000313" key="13">
    <source>
        <dbReference type="EMBL" id="EHI55476.1"/>
    </source>
</evidence>
<dbReference type="eggNOG" id="COG1940">
    <property type="taxonomic scope" value="Bacteria"/>
</dbReference>
<dbReference type="Pfam" id="PF00480">
    <property type="entry name" value="ROK"/>
    <property type="match status" value="1"/>
</dbReference>
<dbReference type="PATRIC" id="fig|679200.3.peg.1269"/>
<dbReference type="InterPro" id="IPR049874">
    <property type="entry name" value="ROK_cs"/>
</dbReference>
<dbReference type="SUPFAM" id="SSF53067">
    <property type="entry name" value="Actin-like ATPase domain"/>
    <property type="match status" value="1"/>
</dbReference>
<evidence type="ECO:0000256" key="5">
    <source>
        <dbReference type="ARBA" id="ARBA00022741"/>
    </source>
</evidence>
<reference evidence="13 14" key="1">
    <citation type="submission" date="2011-08" db="EMBL/GenBank/DDBJ databases">
        <title>The Genome Sequence of Johnsonella ignava ATCC 51276.</title>
        <authorList>
            <consortium name="The Broad Institute Genome Sequencing Platform"/>
            <person name="Earl A."/>
            <person name="Ward D."/>
            <person name="Feldgarden M."/>
            <person name="Gevers D."/>
            <person name="Izard J."/>
            <person name="Blanton J.M."/>
            <person name="Baranova O.V."/>
            <person name="Dewhirst F.E."/>
            <person name="Young S.K."/>
            <person name="Zeng Q."/>
            <person name="Gargeya S."/>
            <person name="Fitzgerald M."/>
            <person name="Haas B."/>
            <person name="Abouelleil A."/>
            <person name="Alvarado L."/>
            <person name="Arachchi H.M."/>
            <person name="Berlin A."/>
            <person name="Brown A."/>
            <person name="Chapman S.B."/>
            <person name="Chen Z."/>
            <person name="Dunbar C."/>
            <person name="Freedman E."/>
            <person name="Gearin G."/>
            <person name="Gellesch M."/>
            <person name="Goldberg J."/>
            <person name="Griggs A."/>
            <person name="Gujja S."/>
            <person name="Heiman D."/>
            <person name="Howarth C."/>
            <person name="Larson L."/>
            <person name="Lui A."/>
            <person name="MacDonald P.J.P."/>
            <person name="Montmayeur A."/>
            <person name="Murphy C."/>
            <person name="Neiman D."/>
            <person name="Pearson M."/>
            <person name="Priest M."/>
            <person name="Roberts A."/>
            <person name="Saif S."/>
            <person name="Shea T."/>
            <person name="Shenoy N."/>
            <person name="Sisk P."/>
            <person name="Stolte C."/>
            <person name="Sykes S."/>
            <person name="Wortman J."/>
            <person name="Nusbaum C."/>
            <person name="Birren B."/>
        </authorList>
    </citation>
    <scope>NUCLEOTIDE SEQUENCE [LARGE SCALE GENOMIC DNA]</scope>
    <source>
        <strain evidence="13 14">ATCC 51276</strain>
    </source>
</reference>
<dbReference type="Gene3D" id="3.30.420.40">
    <property type="match status" value="2"/>
</dbReference>
<dbReference type="GO" id="GO:0046872">
    <property type="term" value="F:metal ion binding"/>
    <property type="evidence" value="ECO:0007669"/>
    <property type="project" value="UniProtKB-KW"/>
</dbReference>
<evidence type="ECO:0000256" key="4">
    <source>
        <dbReference type="ARBA" id="ARBA00022723"/>
    </source>
</evidence>
<evidence type="ECO:0000256" key="1">
    <source>
        <dbReference type="ARBA" id="ARBA00001946"/>
    </source>
</evidence>
<keyword evidence="8" id="KW-0067">ATP-binding</keyword>
<dbReference type="PANTHER" id="PTHR42742">
    <property type="entry name" value="TRANSCRIPTIONAL REPRESSOR MPRA"/>
    <property type="match status" value="1"/>
</dbReference>
<keyword evidence="6" id="KW-0418">Kinase</keyword>
<keyword evidence="5" id="KW-0547">Nucleotide-binding</keyword>
<comment type="catalytic activity">
    <reaction evidence="12">
        <text>D-fructose + ATP = D-fructose 6-phosphate + ADP + H(+)</text>
        <dbReference type="Rhea" id="RHEA:16125"/>
        <dbReference type="ChEBI" id="CHEBI:15378"/>
        <dbReference type="ChEBI" id="CHEBI:30616"/>
        <dbReference type="ChEBI" id="CHEBI:37721"/>
        <dbReference type="ChEBI" id="CHEBI:61527"/>
        <dbReference type="ChEBI" id="CHEBI:456216"/>
        <dbReference type="EC" id="2.7.1.4"/>
    </reaction>
</comment>
<dbReference type="GO" id="GO:0005524">
    <property type="term" value="F:ATP binding"/>
    <property type="evidence" value="ECO:0007669"/>
    <property type="project" value="UniProtKB-KW"/>
</dbReference>
<dbReference type="FunFam" id="3.30.420.40:FF:000153">
    <property type="entry name" value="Putative fructokinase"/>
    <property type="match status" value="1"/>
</dbReference>
<evidence type="ECO:0000256" key="10">
    <source>
        <dbReference type="ARBA" id="ARBA00023277"/>
    </source>
</evidence>
<dbReference type="EMBL" id="ACZL01000021">
    <property type="protein sequence ID" value="EHI55476.1"/>
    <property type="molecule type" value="Genomic_DNA"/>
</dbReference>
<dbReference type="InterPro" id="IPR043129">
    <property type="entry name" value="ATPase_NBD"/>
</dbReference>
<dbReference type="PROSITE" id="PS01125">
    <property type="entry name" value="ROK"/>
    <property type="match status" value="1"/>
</dbReference>
<evidence type="ECO:0000256" key="2">
    <source>
        <dbReference type="ARBA" id="ARBA00006479"/>
    </source>
</evidence>
<dbReference type="GO" id="GO:0008865">
    <property type="term" value="F:fructokinase activity"/>
    <property type="evidence" value="ECO:0007669"/>
    <property type="project" value="UniProtKB-EC"/>
</dbReference>
<dbReference type="STRING" id="679200.HMPREF9333_01191"/>
<keyword evidence="9" id="KW-0460">Magnesium</keyword>
<evidence type="ECO:0000256" key="3">
    <source>
        <dbReference type="ARBA" id="ARBA00022679"/>
    </source>
</evidence>
<evidence type="ECO:0000256" key="6">
    <source>
        <dbReference type="ARBA" id="ARBA00022777"/>
    </source>
</evidence>
<evidence type="ECO:0000313" key="14">
    <source>
        <dbReference type="Proteomes" id="UP000003011"/>
    </source>
</evidence>
<keyword evidence="4" id="KW-0479">Metal-binding</keyword>
<accession>G5GI01</accession>
<dbReference type="InterPro" id="IPR000600">
    <property type="entry name" value="ROK"/>
</dbReference>
<dbReference type="CDD" id="cd24067">
    <property type="entry name" value="ASKHA_NBD_ROK_BsFRK-like"/>
    <property type="match status" value="1"/>
</dbReference>
<keyword evidence="3" id="KW-0808">Transferase</keyword>
<name>G5GI01_9FIRM</name>
<gene>
    <name evidence="13" type="ORF">HMPREF9333_01191</name>
</gene>
<protein>
    <recommendedName>
        <fullName evidence="11">fructokinase</fullName>
        <ecNumber evidence="11">2.7.1.4</ecNumber>
    </recommendedName>
</protein>
<keyword evidence="14" id="KW-1185">Reference proteome</keyword>
<evidence type="ECO:0000256" key="8">
    <source>
        <dbReference type="ARBA" id="ARBA00022840"/>
    </source>
</evidence>
<organism evidence="13 14">
    <name type="scientific">Johnsonella ignava ATCC 51276</name>
    <dbReference type="NCBI Taxonomy" id="679200"/>
    <lineage>
        <taxon>Bacteria</taxon>
        <taxon>Bacillati</taxon>
        <taxon>Bacillota</taxon>
        <taxon>Clostridia</taxon>
        <taxon>Lachnospirales</taxon>
        <taxon>Lachnospiraceae</taxon>
        <taxon>Johnsonella</taxon>
    </lineage>
</organism>
<dbReference type="InterPro" id="IPR051804">
    <property type="entry name" value="Carb_Metab_Reg_Kinase/Isom"/>
</dbReference>
<dbReference type="OrthoDB" id="9783435at2"/>
<dbReference type="EC" id="2.7.1.4" evidence="11"/>